<dbReference type="InterPro" id="IPR025282">
    <property type="entry name" value="DUF4214"/>
</dbReference>
<dbReference type="GO" id="GO:0008168">
    <property type="term" value="F:methyltransferase activity"/>
    <property type="evidence" value="ECO:0007669"/>
    <property type="project" value="UniProtKB-KW"/>
</dbReference>
<keyword evidence="3" id="KW-0808">Transferase</keyword>
<proteinExistence type="predicted"/>
<gene>
    <name evidence="3" type="ORF">O0R41_02775</name>
</gene>
<evidence type="ECO:0000313" key="3">
    <source>
        <dbReference type="EMBL" id="MDV5822523.1"/>
    </source>
</evidence>
<accession>A0ABU3ZSR2</accession>
<feature type="domain" description="Methyltransferase FkbM" evidence="1">
    <location>
        <begin position="137"/>
        <end position="272"/>
    </location>
</feature>
<keyword evidence="4" id="KW-1185">Reference proteome</keyword>
<reference evidence="4" key="1">
    <citation type="journal article" date="2022" name="J Environ Chem Eng">
        <title>Biodegradation of petroleum oil using a constructed nonpathogenic and heavy metal-tolerant bacterial consortium isolated from marine sponges.</title>
        <authorList>
            <person name="Dechsakulwatana C."/>
            <person name="Rungsihiranrut A."/>
            <person name="Muangchinda C."/>
            <person name="Ningthoujam R."/>
            <person name="Klankeo P."/>
            <person name="Pinyakong O."/>
        </authorList>
    </citation>
    <scope>NUCLEOTIDE SEQUENCE [LARGE SCALE GENOMIC DNA]</scope>
    <source>
        <strain evidence="4">MO2-4</strain>
    </source>
</reference>
<organism evidence="3 4">
    <name type="scientific">Sphingobium naphthae</name>
    <dbReference type="NCBI Taxonomy" id="1886786"/>
    <lineage>
        <taxon>Bacteria</taxon>
        <taxon>Pseudomonadati</taxon>
        <taxon>Pseudomonadota</taxon>
        <taxon>Alphaproteobacteria</taxon>
        <taxon>Sphingomonadales</taxon>
        <taxon>Sphingomonadaceae</taxon>
        <taxon>Sphingobium</taxon>
    </lineage>
</organism>
<dbReference type="InterPro" id="IPR038255">
    <property type="entry name" value="PBS_linker_sf"/>
</dbReference>
<dbReference type="Pfam" id="PF05050">
    <property type="entry name" value="Methyltransf_21"/>
    <property type="match status" value="1"/>
</dbReference>
<dbReference type="Proteomes" id="UP001185984">
    <property type="component" value="Unassembled WGS sequence"/>
</dbReference>
<sequence length="305" mass="33394">MTGLWGKCRRIFGRNRLSQRDAAQLVDALYRKLLLRAPDPAGLSGYTALLREGRGTVADVLEALLTSPEFYANRAELVQRYYPHQRDGFFADISQFGEVSTLLRAMIDTSCKNRILVDVGVMGRSGSNSYDLLRWFGWQGLLVEANSGLIDSIKAQFGPLNYRIVNSAVSDHAGTATLHIGSSDGVSSLNEGHSRMFGATRGSITVQLETLPAILEREQIPLHFDLLSIDIEGEDMKVLSHLIASSPYRPNWIIVEAGDVGDYRAGSLPLIAAFDELYEAVGQTQANLIFRRRGLAAALPDAAPA</sequence>
<feature type="domain" description="DUF4214" evidence="2">
    <location>
        <begin position="20"/>
        <end position="72"/>
    </location>
</feature>
<dbReference type="GO" id="GO:0032259">
    <property type="term" value="P:methylation"/>
    <property type="evidence" value="ECO:0007669"/>
    <property type="project" value="UniProtKB-KW"/>
</dbReference>
<dbReference type="InterPro" id="IPR006342">
    <property type="entry name" value="FkbM_mtfrase"/>
</dbReference>
<dbReference type="NCBIfam" id="TIGR01444">
    <property type="entry name" value="fkbM_fam"/>
    <property type="match status" value="1"/>
</dbReference>
<dbReference type="Gene3D" id="1.10.3130.20">
    <property type="entry name" value="Phycobilisome linker domain"/>
    <property type="match status" value="1"/>
</dbReference>
<evidence type="ECO:0000259" key="1">
    <source>
        <dbReference type="Pfam" id="PF05050"/>
    </source>
</evidence>
<dbReference type="EMBL" id="JAPTHD010000001">
    <property type="protein sequence ID" value="MDV5822523.1"/>
    <property type="molecule type" value="Genomic_DNA"/>
</dbReference>
<comment type="caution">
    <text evidence="3">The sequence shown here is derived from an EMBL/GenBank/DDBJ whole genome shotgun (WGS) entry which is preliminary data.</text>
</comment>
<dbReference type="RefSeq" id="WP_317515692.1">
    <property type="nucleotide sequence ID" value="NZ_JAPTHD010000001.1"/>
</dbReference>
<dbReference type="Gene3D" id="3.40.50.150">
    <property type="entry name" value="Vaccinia Virus protein VP39"/>
    <property type="match status" value="1"/>
</dbReference>
<dbReference type="Pfam" id="PF13946">
    <property type="entry name" value="DUF4214"/>
    <property type="match status" value="1"/>
</dbReference>
<dbReference type="SUPFAM" id="SSF53335">
    <property type="entry name" value="S-adenosyl-L-methionine-dependent methyltransferases"/>
    <property type="match status" value="1"/>
</dbReference>
<name>A0ABU3ZSR2_9SPHN</name>
<protein>
    <submittedName>
        <fullName evidence="3">FkbM family methyltransferase</fullName>
    </submittedName>
</protein>
<evidence type="ECO:0000259" key="2">
    <source>
        <dbReference type="Pfam" id="PF13946"/>
    </source>
</evidence>
<dbReference type="InterPro" id="IPR029063">
    <property type="entry name" value="SAM-dependent_MTases_sf"/>
</dbReference>
<keyword evidence="3" id="KW-0489">Methyltransferase</keyword>
<evidence type="ECO:0000313" key="4">
    <source>
        <dbReference type="Proteomes" id="UP001185984"/>
    </source>
</evidence>